<dbReference type="SMART" id="SM00014">
    <property type="entry name" value="acidPPc"/>
    <property type="match status" value="1"/>
</dbReference>
<reference evidence="4" key="1">
    <citation type="journal article" date="2019" name="Int. J. Syst. Evol. Microbiol.">
        <title>The Global Catalogue of Microorganisms (GCM) 10K type strain sequencing project: providing services to taxonomists for standard genome sequencing and annotation.</title>
        <authorList>
            <consortium name="The Broad Institute Genomics Platform"/>
            <consortium name="The Broad Institute Genome Sequencing Center for Infectious Disease"/>
            <person name="Wu L."/>
            <person name="Ma J."/>
        </authorList>
    </citation>
    <scope>NUCLEOTIDE SEQUENCE [LARGE SCALE GENOMIC DNA]</scope>
    <source>
        <strain evidence="4">JCM 19015</strain>
    </source>
</reference>
<organism evidence="3 4">
    <name type="scientific">Amnibacterium soli</name>
    <dbReference type="NCBI Taxonomy" id="1282736"/>
    <lineage>
        <taxon>Bacteria</taxon>
        <taxon>Bacillati</taxon>
        <taxon>Actinomycetota</taxon>
        <taxon>Actinomycetes</taxon>
        <taxon>Micrococcales</taxon>
        <taxon>Microbacteriaceae</taxon>
        <taxon>Amnibacterium</taxon>
    </lineage>
</organism>
<keyword evidence="1" id="KW-0812">Transmembrane</keyword>
<proteinExistence type="predicted"/>
<feature type="transmembrane region" description="Helical" evidence="1">
    <location>
        <begin position="148"/>
        <end position="166"/>
    </location>
</feature>
<protein>
    <recommendedName>
        <fullName evidence="2">Phosphatidic acid phosphatase type 2/haloperoxidase domain-containing protein</fullName>
    </recommendedName>
</protein>
<dbReference type="EMBL" id="BAABLP010000005">
    <property type="protein sequence ID" value="GAA4751569.1"/>
    <property type="molecule type" value="Genomic_DNA"/>
</dbReference>
<dbReference type="PROSITE" id="PS51318">
    <property type="entry name" value="TAT"/>
    <property type="match status" value="1"/>
</dbReference>
<keyword evidence="4" id="KW-1185">Reference proteome</keyword>
<name>A0ABP8ZB45_9MICO</name>
<feature type="transmembrane region" description="Helical" evidence="1">
    <location>
        <begin position="53"/>
        <end position="76"/>
    </location>
</feature>
<evidence type="ECO:0000256" key="1">
    <source>
        <dbReference type="SAM" id="Phobius"/>
    </source>
</evidence>
<keyword evidence="1" id="KW-1133">Transmembrane helix</keyword>
<feature type="transmembrane region" description="Helical" evidence="1">
    <location>
        <begin position="83"/>
        <end position="102"/>
    </location>
</feature>
<accession>A0ABP8ZB45</accession>
<dbReference type="Gene3D" id="1.20.144.10">
    <property type="entry name" value="Phosphatidic acid phosphatase type 2/haloperoxidase"/>
    <property type="match status" value="1"/>
</dbReference>
<sequence length="213" mass="21888">MASRRSALVAALALMAVWGAAAIFRIAHPSPAPADQWWNGLMTSSAGPATHAVAAALAVVGTGLPGSALAVVVGVLVSAVRGWVWGAFVLAASLISALDVAGMKTLAMRARPDAAFGLFNSFPSGHTANAALLGTVVFLLIRRIAVRVLAVGWIVAMAWSRTALHAHWLTDVLAAVVAGAATAILLSAACRARLAGRDRRRSMVDSVVDHEAT</sequence>
<evidence type="ECO:0000313" key="3">
    <source>
        <dbReference type="EMBL" id="GAA4751569.1"/>
    </source>
</evidence>
<keyword evidence="1" id="KW-0472">Membrane</keyword>
<evidence type="ECO:0000313" key="4">
    <source>
        <dbReference type="Proteomes" id="UP001500121"/>
    </source>
</evidence>
<dbReference type="InterPro" id="IPR006311">
    <property type="entry name" value="TAT_signal"/>
</dbReference>
<feature type="transmembrane region" description="Helical" evidence="1">
    <location>
        <begin position="122"/>
        <end position="141"/>
    </location>
</feature>
<feature type="transmembrane region" description="Helical" evidence="1">
    <location>
        <begin position="172"/>
        <end position="194"/>
    </location>
</feature>
<dbReference type="RefSeq" id="WP_345481607.1">
    <property type="nucleotide sequence ID" value="NZ_BAABLP010000005.1"/>
</dbReference>
<evidence type="ECO:0000259" key="2">
    <source>
        <dbReference type="SMART" id="SM00014"/>
    </source>
</evidence>
<dbReference type="InterPro" id="IPR036938">
    <property type="entry name" value="PAP2/HPO_sf"/>
</dbReference>
<comment type="caution">
    <text evidence="3">The sequence shown here is derived from an EMBL/GenBank/DDBJ whole genome shotgun (WGS) entry which is preliminary data.</text>
</comment>
<gene>
    <name evidence="3" type="ORF">GCM10025783_25240</name>
</gene>
<dbReference type="InterPro" id="IPR000326">
    <property type="entry name" value="PAP2/HPO"/>
</dbReference>
<dbReference type="Pfam" id="PF01569">
    <property type="entry name" value="PAP2"/>
    <property type="match status" value="1"/>
</dbReference>
<dbReference type="SUPFAM" id="SSF48317">
    <property type="entry name" value="Acid phosphatase/Vanadium-dependent haloperoxidase"/>
    <property type="match status" value="1"/>
</dbReference>
<feature type="domain" description="Phosphatidic acid phosphatase type 2/haloperoxidase" evidence="2">
    <location>
        <begin position="84"/>
        <end position="187"/>
    </location>
</feature>
<dbReference type="Proteomes" id="UP001500121">
    <property type="component" value="Unassembled WGS sequence"/>
</dbReference>